<dbReference type="Proteomes" id="UP000022447">
    <property type="component" value="Unassembled WGS sequence"/>
</dbReference>
<reference evidence="7 8" key="1">
    <citation type="submission" date="2014-01" db="EMBL/GenBank/DDBJ databases">
        <title>Roseivivax halodurans JCM 10272 Genome Sequencing.</title>
        <authorList>
            <person name="Lai Q."/>
            <person name="Li G."/>
            <person name="Shao Z."/>
        </authorList>
    </citation>
    <scope>NUCLEOTIDE SEQUENCE [LARGE SCALE GENOMIC DNA]</scope>
    <source>
        <strain evidence="7 8">JCM 10272</strain>
    </source>
</reference>
<evidence type="ECO:0000256" key="3">
    <source>
        <dbReference type="ARBA" id="ARBA00022603"/>
    </source>
</evidence>
<accession>X7EHD2</accession>
<evidence type="ECO:0000313" key="8">
    <source>
        <dbReference type="Proteomes" id="UP000022447"/>
    </source>
</evidence>
<evidence type="ECO:0000256" key="6">
    <source>
        <dbReference type="HAMAP-Rule" id="MF_00735"/>
    </source>
</evidence>
<feature type="binding site" evidence="6">
    <location>
        <position position="156"/>
    </location>
    <ligand>
        <name>S-adenosyl-L-methionine</name>
        <dbReference type="ChEBI" id="CHEBI:59789"/>
    </ligand>
</feature>
<feature type="binding site" evidence="6">
    <location>
        <position position="225"/>
    </location>
    <ligand>
        <name>S-adenosyl-L-methionine</name>
        <dbReference type="ChEBI" id="CHEBI:59789"/>
    </ligand>
</feature>
<dbReference type="AlphaFoldDB" id="X7EHD2"/>
<name>X7EHD2_9RHOB</name>
<dbReference type="Gene3D" id="3.40.50.150">
    <property type="entry name" value="Vaccinia Virus protein VP39"/>
    <property type="match status" value="1"/>
</dbReference>
<dbReference type="STRING" id="1449350.OCH239_16855"/>
<dbReference type="RefSeq" id="WP_037260374.1">
    <property type="nucleotide sequence ID" value="NZ_JALZ01000005.1"/>
</dbReference>
<comment type="subcellular location">
    <subcellularLocation>
        <location evidence="6">Cytoplasm</location>
    </subcellularLocation>
</comment>
<dbReference type="GO" id="GO:0016279">
    <property type="term" value="F:protein-lysine N-methyltransferase activity"/>
    <property type="evidence" value="ECO:0007669"/>
    <property type="project" value="RHEA"/>
</dbReference>
<dbReference type="Pfam" id="PF06325">
    <property type="entry name" value="PrmA"/>
    <property type="match status" value="1"/>
</dbReference>
<comment type="caution">
    <text evidence="7">The sequence shown here is derived from an EMBL/GenBank/DDBJ whole genome shotgun (WGS) entry which is preliminary data.</text>
</comment>
<keyword evidence="2 6" id="KW-0963">Cytoplasm</keyword>
<keyword evidence="4 6" id="KW-0808">Transferase</keyword>
<evidence type="ECO:0000256" key="2">
    <source>
        <dbReference type="ARBA" id="ARBA00022490"/>
    </source>
</evidence>
<dbReference type="EMBL" id="JALZ01000005">
    <property type="protein sequence ID" value="ETX15484.1"/>
    <property type="molecule type" value="Genomic_DNA"/>
</dbReference>
<dbReference type="InterPro" id="IPR029063">
    <property type="entry name" value="SAM-dependent_MTases_sf"/>
</dbReference>
<dbReference type="PANTHER" id="PTHR43648:SF1">
    <property type="entry name" value="ELECTRON TRANSFER FLAVOPROTEIN BETA SUBUNIT LYSINE METHYLTRANSFERASE"/>
    <property type="match status" value="1"/>
</dbReference>
<feature type="binding site" evidence="6">
    <location>
        <position position="132"/>
    </location>
    <ligand>
        <name>S-adenosyl-L-methionine</name>
        <dbReference type="ChEBI" id="CHEBI:59789"/>
    </ligand>
</feature>
<evidence type="ECO:0000256" key="4">
    <source>
        <dbReference type="ARBA" id="ARBA00022679"/>
    </source>
</evidence>
<protein>
    <recommendedName>
        <fullName evidence="6">Ribosomal protein L11 methyltransferase</fullName>
        <shortName evidence="6">L11 Mtase</shortName>
        <ecNumber evidence="6">2.1.1.-</ecNumber>
    </recommendedName>
</protein>
<keyword evidence="5 6" id="KW-0949">S-adenosyl-L-methionine</keyword>
<comment type="function">
    <text evidence="6">Methylates ribosomal protein L11.</text>
</comment>
<dbReference type="PANTHER" id="PTHR43648">
    <property type="entry name" value="ELECTRON TRANSFER FLAVOPROTEIN BETA SUBUNIT LYSINE METHYLTRANSFERASE"/>
    <property type="match status" value="1"/>
</dbReference>
<comment type="catalytic activity">
    <reaction evidence="6">
        <text>L-lysyl-[protein] + 3 S-adenosyl-L-methionine = N(6),N(6),N(6)-trimethyl-L-lysyl-[protein] + 3 S-adenosyl-L-homocysteine + 3 H(+)</text>
        <dbReference type="Rhea" id="RHEA:54192"/>
        <dbReference type="Rhea" id="RHEA-COMP:9752"/>
        <dbReference type="Rhea" id="RHEA-COMP:13826"/>
        <dbReference type="ChEBI" id="CHEBI:15378"/>
        <dbReference type="ChEBI" id="CHEBI:29969"/>
        <dbReference type="ChEBI" id="CHEBI:57856"/>
        <dbReference type="ChEBI" id="CHEBI:59789"/>
        <dbReference type="ChEBI" id="CHEBI:61961"/>
    </reaction>
</comment>
<organism evidence="7 8">
    <name type="scientific">Roseivivax halodurans JCM 10272</name>
    <dbReference type="NCBI Taxonomy" id="1449350"/>
    <lineage>
        <taxon>Bacteria</taxon>
        <taxon>Pseudomonadati</taxon>
        <taxon>Pseudomonadota</taxon>
        <taxon>Alphaproteobacteria</taxon>
        <taxon>Rhodobacterales</taxon>
        <taxon>Roseobacteraceae</taxon>
        <taxon>Roseivivax</taxon>
    </lineage>
</organism>
<dbReference type="CDD" id="cd02440">
    <property type="entry name" value="AdoMet_MTases"/>
    <property type="match status" value="1"/>
</dbReference>
<evidence type="ECO:0000256" key="1">
    <source>
        <dbReference type="ARBA" id="ARBA00009741"/>
    </source>
</evidence>
<evidence type="ECO:0000313" key="7">
    <source>
        <dbReference type="EMBL" id="ETX15484.1"/>
    </source>
</evidence>
<dbReference type="HAMAP" id="MF_00735">
    <property type="entry name" value="Methyltr_PrmA"/>
    <property type="match status" value="1"/>
</dbReference>
<keyword evidence="3 6" id="KW-0489">Methyltransferase</keyword>
<dbReference type="EC" id="2.1.1.-" evidence="6"/>
<dbReference type="eggNOG" id="COG2264">
    <property type="taxonomic scope" value="Bacteria"/>
</dbReference>
<evidence type="ECO:0000256" key="5">
    <source>
        <dbReference type="ARBA" id="ARBA00022691"/>
    </source>
</evidence>
<dbReference type="NCBIfam" id="NF001784">
    <property type="entry name" value="PRK00517.2-1"/>
    <property type="match status" value="1"/>
</dbReference>
<comment type="similarity">
    <text evidence="1 6">Belongs to the methyltransferase superfamily. PrmA family.</text>
</comment>
<dbReference type="SUPFAM" id="SSF53335">
    <property type="entry name" value="S-adenosyl-L-methionine-dependent methyltransferases"/>
    <property type="match status" value="1"/>
</dbReference>
<keyword evidence="8" id="KW-1185">Reference proteome</keyword>
<dbReference type="GO" id="GO:0005737">
    <property type="term" value="C:cytoplasm"/>
    <property type="evidence" value="ECO:0007669"/>
    <property type="project" value="UniProtKB-SubCell"/>
</dbReference>
<feature type="binding site" evidence="6">
    <location>
        <position position="178"/>
    </location>
    <ligand>
        <name>S-adenosyl-L-methionine</name>
        <dbReference type="ChEBI" id="CHEBI:59789"/>
    </ligand>
</feature>
<dbReference type="OrthoDB" id="9785995at2"/>
<dbReference type="PATRIC" id="fig|1449350.3.peg.1492"/>
<gene>
    <name evidence="6" type="primary">prmA</name>
    <name evidence="7" type="ORF">OCH239_16855</name>
</gene>
<dbReference type="GO" id="GO:0032259">
    <property type="term" value="P:methylation"/>
    <property type="evidence" value="ECO:0007669"/>
    <property type="project" value="UniProtKB-KW"/>
</dbReference>
<dbReference type="InterPro" id="IPR050078">
    <property type="entry name" value="Ribosomal_L11_MeTrfase_PrmA"/>
</dbReference>
<dbReference type="InterPro" id="IPR004498">
    <property type="entry name" value="Ribosomal_PrmA_MeTrfase"/>
</dbReference>
<proteinExistence type="inferred from homology"/>
<sequence length="289" mass="30783">MATFTALTTLPGREPAEALGEALEALDPTPTGVGVFEIEDDSGVWEVGGYFDERPDEVQLALLAAAYGAADFAVSEVPDTDWVDKVRRELTPVEAGRFFVYGSHDADKVPEGSEPLLIEAAMAFGTGHHGTTLGCLRALDRLDGQGIVGKKVADIGCGTAVLAMGAARIWPNPVIASDIDEVAVEVAEANVRANGLEGRVECLEAVGFDHPRIAEAAPFDLIFANILMAPLIELAPDMARHTEPGAHAILSGILTRQADETLDAYVEAGFEEAYREVIGDWVTLTLRRT</sequence>